<dbReference type="AlphaFoldDB" id="T1C0Q7"/>
<dbReference type="InterPro" id="IPR013986">
    <property type="entry name" value="DExx_box_DNA_helicase_dom_sf"/>
</dbReference>
<dbReference type="GO" id="GO:0006310">
    <property type="term" value="P:DNA recombination"/>
    <property type="evidence" value="ECO:0007669"/>
    <property type="project" value="TreeGrafter"/>
</dbReference>
<dbReference type="GO" id="GO:0004386">
    <property type="term" value="F:helicase activity"/>
    <property type="evidence" value="ECO:0007669"/>
    <property type="project" value="UniProtKB-KW"/>
</dbReference>
<keyword evidence="4" id="KW-0378">Hydrolase</keyword>
<keyword evidence="5" id="KW-0347">Helicase</keyword>
<evidence type="ECO:0000256" key="2">
    <source>
        <dbReference type="ARBA" id="ARBA00022741"/>
    </source>
</evidence>
<keyword evidence="3" id="KW-0227">DNA damage</keyword>
<reference evidence="10" key="1">
    <citation type="submission" date="2013-08" db="EMBL/GenBank/DDBJ databases">
        <authorList>
            <person name="Mendez C."/>
            <person name="Richter M."/>
            <person name="Ferrer M."/>
            <person name="Sanchez J."/>
        </authorList>
    </citation>
    <scope>NUCLEOTIDE SEQUENCE</scope>
</reference>
<evidence type="ECO:0000256" key="8">
    <source>
        <dbReference type="ARBA" id="ARBA00023125"/>
    </source>
</evidence>
<evidence type="ECO:0000313" key="10">
    <source>
        <dbReference type="EMBL" id="EQD74428.1"/>
    </source>
</evidence>
<gene>
    <name evidence="10" type="ORF">B1B_02677</name>
</gene>
<dbReference type="GO" id="GO:0006281">
    <property type="term" value="P:DNA repair"/>
    <property type="evidence" value="ECO:0007669"/>
    <property type="project" value="UniProtKB-KW"/>
</dbReference>
<keyword evidence="9" id="KW-0234">DNA repair</keyword>
<keyword evidence="8" id="KW-0238">DNA-binding</keyword>
<sequence>QLAAQPPAAVLMPQTVVVAHLGMKRWLLGELARRRGSDGSPGIAANLHLLLPSEWWLRLGDALLGSDASPAWQREVLRWRILDLLDARSDDNALRHFLDAAPPRRCWQLAEHLARLYGEYQVYRPDWLLAWAAGSTTPRDADWQAALWRRLLAGSATQPRVQRSQRVLEMLAAAARAEHAEPVHVFGVSHLPPVLLQALQLAARTRAVHVYFPDPCRELWDYLRSQRALLRAGSEAAAQHFEIGHPLLASLGRIGQDFTLALNADDNAQHWRDPQDDSDASIVTAPLLQRVQDSLRRLAPELAGAPLGARSREDSSLRVHACHGRLRELEVLRDALLALRVQHADLEPRQIVVMAPDIQAYAPLLPAVFGTPWQWHDAALPYHLADVPLAATHAAYAAWRRLLQLAQARCTLAEVLDLLDTTALARRFGLDGAARVRVAHWLREAHVAWALDAAMKPAFGAPAEDLHSFAFGLDRLMAGWLLGSDEPGRVLHATAATGQAIVPLVAAGASEFALLAGLAQLLDELAHWRAAAQAQHDGAGWSAWLARRIEACFVADGEDNAEQVALEQLRRLAAQPATELAAASVGRAIPWDVISAQQRAALDEIPARQPFVANGIAFGGMVPQRTIPYRVVAVLGLNEGAYPRNSPRSSLDLILRHPRSGDRSALEEDRYLFLEALMAARTALHLSYIAEDAAQGSARNPAAPLAELLAFLDDAHGLTGSAALRPWACNTRCNRSPRCTSSKPMPRGSPILRCARSRRLMSKPAAQATRRPARRRCCCRARDSPAPALDADASSLAQLRAFLRKPAQATA</sequence>
<dbReference type="Gene3D" id="1.10.10.160">
    <property type="match status" value="1"/>
</dbReference>
<dbReference type="Gene3D" id="3.40.50.10930">
    <property type="match status" value="1"/>
</dbReference>
<evidence type="ECO:0000256" key="9">
    <source>
        <dbReference type="ARBA" id="ARBA00023204"/>
    </source>
</evidence>
<evidence type="ECO:0000256" key="3">
    <source>
        <dbReference type="ARBA" id="ARBA00022763"/>
    </source>
</evidence>
<keyword evidence="2" id="KW-0547">Nucleotide-binding</keyword>
<feature type="non-terminal residue" evidence="10">
    <location>
        <position position="811"/>
    </location>
</feature>
<dbReference type="GO" id="GO:0009338">
    <property type="term" value="C:exodeoxyribonuclease V complex"/>
    <property type="evidence" value="ECO:0007669"/>
    <property type="project" value="InterPro"/>
</dbReference>
<keyword evidence="6 10" id="KW-0269">Exonuclease</keyword>
<protein>
    <submittedName>
        <fullName evidence="10">Exonuclease V subunit gamma</fullName>
    </submittedName>
</protein>
<dbReference type="GO" id="GO:0008854">
    <property type="term" value="F:exodeoxyribonuclease V activity"/>
    <property type="evidence" value="ECO:0007669"/>
    <property type="project" value="InterPro"/>
</dbReference>
<dbReference type="PANTHER" id="PTHR30591">
    <property type="entry name" value="RECBCD ENZYME SUBUNIT RECC"/>
    <property type="match status" value="1"/>
</dbReference>
<dbReference type="EMBL" id="AUZY01001603">
    <property type="protein sequence ID" value="EQD74428.1"/>
    <property type="molecule type" value="Genomic_DNA"/>
</dbReference>
<proteinExistence type="inferred from homology"/>
<evidence type="ECO:0000256" key="5">
    <source>
        <dbReference type="ARBA" id="ARBA00022806"/>
    </source>
</evidence>
<evidence type="ECO:0000256" key="7">
    <source>
        <dbReference type="ARBA" id="ARBA00022840"/>
    </source>
</evidence>
<dbReference type="PANTHER" id="PTHR30591:SF1">
    <property type="entry name" value="RECBCD ENZYME SUBUNIT RECC"/>
    <property type="match status" value="1"/>
</dbReference>
<keyword evidence="7" id="KW-0067">ATP-binding</keyword>
<dbReference type="InterPro" id="IPR006697">
    <property type="entry name" value="RecC"/>
</dbReference>
<organism evidence="10">
    <name type="scientific">mine drainage metagenome</name>
    <dbReference type="NCBI Taxonomy" id="410659"/>
    <lineage>
        <taxon>unclassified sequences</taxon>
        <taxon>metagenomes</taxon>
        <taxon>ecological metagenomes</taxon>
    </lineage>
</organism>
<dbReference type="GO" id="GO:0003677">
    <property type="term" value="F:DNA binding"/>
    <property type="evidence" value="ECO:0007669"/>
    <property type="project" value="UniProtKB-KW"/>
</dbReference>
<dbReference type="SUPFAM" id="SSF52540">
    <property type="entry name" value="P-loop containing nucleoside triphosphate hydrolases"/>
    <property type="match status" value="2"/>
</dbReference>
<dbReference type="InterPro" id="IPR027417">
    <property type="entry name" value="P-loop_NTPase"/>
</dbReference>
<feature type="non-terminal residue" evidence="10">
    <location>
        <position position="1"/>
    </location>
</feature>
<evidence type="ECO:0000256" key="1">
    <source>
        <dbReference type="ARBA" id="ARBA00022722"/>
    </source>
</evidence>
<accession>T1C0Q7</accession>
<dbReference type="Gene3D" id="3.40.50.300">
    <property type="entry name" value="P-loop containing nucleotide triphosphate hydrolases"/>
    <property type="match status" value="2"/>
</dbReference>
<dbReference type="GO" id="GO:0005524">
    <property type="term" value="F:ATP binding"/>
    <property type="evidence" value="ECO:0007669"/>
    <property type="project" value="UniProtKB-KW"/>
</dbReference>
<evidence type="ECO:0000256" key="6">
    <source>
        <dbReference type="ARBA" id="ARBA00022839"/>
    </source>
</evidence>
<dbReference type="Pfam" id="PF04257">
    <property type="entry name" value="Exonuc_V_gamma"/>
    <property type="match status" value="1"/>
</dbReference>
<dbReference type="HAMAP" id="MF_01486">
    <property type="entry name" value="RecC"/>
    <property type="match status" value="1"/>
</dbReference>
<name>T1C0Q7_9ZZZZ</name>
<comment type="caution">
    <text evidence="10">The sequence shown here is derived from an EMBL/GenBank/DDBJ whole genome shotgun (WGS) entry which is preliminary data.</text>
</comment>
<reference evidence="10" key="2">
    <citation type="journal article" date="2014" name="ISME J.">
        <title>Microbial stratification in low pH oxic and suboxic macroscopic growths along an acid mine drainage.</title>
        <authorList>
            <person name="Mendez-Garcia C."/>
            <person name="Mesa V."/>
            <person name="Sprenger R.R."/>
            <person name="Richter M."/>
            <person name="Diez M.S."/>
            <person name="Solano J."/>
            <person name="Bargiela R."/>
            <person name="Golyshina O.V."/>
            <person name="Manteca A."/>
            <person name="Ramos J.L."/>
            <person name="Gallego J.R."/>
            <person name="Llorente I."/>
            <person name="Martins Dos Santos V.A."/>
            <person name="Jensen O.N."/>
            <person name="Pelaez A.I."/>
            <person name="Sanchez J."/>
            <person name="Ferrer M."/>
        </authorList>
    </citation>
    <scope>NUCLEOTIDE SEQUENCE</scope>
</reference>
<keyword evidence="1" id="KW-0540">Nuclease</keyword>
<evidence type="ECO:0000256" key="4">
    <source>
        <dbReference type="ARBA" id="ARBA00022801"/>
    </source>
</evidence>